<gene>
    <name evidence="1" type="ORF">MNB_SV-5-929</name>
</gene>
<dbReference type="EMBL" id="FPKX01000074">
    <property type="protein sequence ID" value="SFZ99015.1"/>
    <property type="molecule type" value="Genomic_DNA"/>
</dbReference>
<sequence length="104" mass="11589">MKLIILSVFGLLMFTACSDEPRVKASDVVKEISASEAKKCTYIGQDEVFASLFWSAQGERNLAEESLRFDTYSKGGNAYVITEDGKNPWNGGTEIKYNAYKCKD</sequence>
<name>A0A1W1EG60_9ZZZZ</name>
<protein>
    <submittedName>
        <fullName evidence="1">Uncharacterized protein</fullName>
    </submittedName>
</protein>
<reference evidence="1" key="1">
    <citation type="submission" date="2016-10" db="EMBL/GenBank/DDBJ databases">
        <authorList>
            <person name="de Groot N.N."/>
        </authorList>
    </citation>
    <scope>NUCLEOTIDE SEQUENCE</scope>
</reference>
<evidence type="ECO:0000313" key="1">
    <source>
        <dbReference type="EMBL" id="SFZ99015.1"/>
    </source>
</evidence>
<dbReference type="AlphaFoldDB" id="A0A1W1EG60"/>
<proteinExistence type="predicted"/>
<organism evidence="1">
    <name type="scientific">hydrothermal vent metagenome</name>
    <dbReference type="NCBI Taxonomy" id="652676"/>
    <lineage>
        <taxon>unclassified sequences</taxon>
        <taxon>metagenomes</taxon>
        <taxon>ecological metagenomes</taxon>
    </lineage>
</organism>
<accession>A0A1W1EG60</accession>
<dbReference type="PROSITE" id="PS51257">
    <property type="entry name" value="PROKAR_LIPOPROTEIN"/>
    <property type="match status" value="1"/>
</dbReference>